<evidence type="ECO:0000256" key="10">
    <source>
        <dbReference type="ARBA" id="ARBA00047905"/>
    </source>
</evidence>
<evidence type="ECO:0000313" key="16">
    <source>
        <dbReference type="Proteomes" id="UP000271241"/>
    </source>
</evidence>
<dbReference type="OrthoDB" id="419537at2759"/>
<dbReference type="InterPro" id="IPR043129">
    <property type="entry name" value="ATPase_NBD"/>
</dbReference>
<accession>A0A4P9XQZ8</accession>
<evidence type="ECO:0000256" key="11">
    <source>
        <dbReference type="ARBA" id="ARBA00048160"/>
    </source>
</evidence>
<comment type="pathway">
    <text evidence="2">Carbohydrate metabolism; hexose metabolism.</text>
</comment>
<dbReference type="Pfam" id="PF03727">
    <property type="entry name" value="Hexokinase_2"/>
    <property type="match status" value="1"/>
</dbReference>
<protein>
    <recommendedName>
        <fullName evidence="12">Phosphotransferase</fullName>
        <ecNumber evidence="12">2.7.1.-</ecNumber>
    </recommendedName>
</protein>
<dbReference type="GO" id="GO:0004340">
    <property type="term" value="F:glucokinase activity"/>
    <property type="evidence" value="ECO:0007669"/>
    <property type="project" value="TreeGrafter"/>
</dbReference>
<comment type="pathway">
    <text evidence="1">Carbohydrate degradation; glycolysis; D-glyceraldehyde 3-phosphate and glycerone phosphate from D-glucose: step 1/4.</text>
</comment>
<evidence type="ECO:0000256" key="5">
    <source>
        <dbReference type="ARBA" id="ARBA00022741"/>
    </source>
</evidence>
<evidence type="ECO:0000256" key="2">
    <source>
        <dbReference type="ARBA" id="ARBA00005028"/>
    </source>
</evidence>
<dbReference type="PROSITE" id="PS51748">
    <property type="entry name" value="HEXOKINASE_2"/>
    <property type="match status" value="1"/>
</dbReference>
<dbReference type="GO" id="GO:0005536">
    <property type="term" value="F:D-glucose binding"/>
    <property type="evidence" value="ECO:0007669"/>
    <property type="project" value="InterPro"/>
</dbReference>
<dbReference type="Gene3D" id="3.40.367.20">
    <property type="match status" value="1"/>
</dbReference>
<comment type="catalytic activity">
    <reaction evidence="9">
        <text>a D-hexose + ATP = a D-hexose 6-phosphate + ADP + H(+)</text>
        <dbReference type="Rhea" id="RHEA:22740"/>
        <dbReference type="ChEBI" id="CHEBI:4194"/>
        <dbReference type="ChEBI" id="CHEBI:15378"/>
        <dbReference type="ChEBI" id="CHEBI:30616"/>
        <dbReference type="ChEBI" id="CHEBI:229467"/>
        <dbReference type="ChEBI" id="CHEBI:456216"/>
        <dbReference type="EC" id="2.7.1.1"/>
    </reaction>
    <physiologicalReaction direction="left-to-right" evidence="9">
        <dbReference type="Rhea" id="RHEA:22741"/>
    </physiologicalReaction>
</comment>
<keyword evidence="5 12" id="KW-0547">Nucleotide-binding</keyword>
<dbReference type="EC" id="2.7.1.-" evidence="12"/>
<dbReference type="Gene3D" id="3.30.420.40">
    <property type="match status" value="1"/>
</dbReference>
<dbReference type="Pfam" id="PF00349">
    <property type="entry name" value="Hexokinase_1"/>
    <property type="match status" value="1"/>
</dbReference>
<reference evidence="16" key="1">
    <citation type="journal article" date="2018" name="Nat. Microbiol.">
        <title>Leveraging single-cell genomics to expand the fungal tree of life.</title>
        <authorList>
            <person name="Ahrendt S.R."/>
            <person name="Quandt C.A."/>
            <person name="Ciobanu D."/>
            <person name="Clum A."/>
            <person name="Salamov A."/>
            <person name="Andreopoulos B."/>
            <person name="Cheng J.F."/>
            <person name="Woyke T."/>
            <person name="Pelin A."/>
            <person name="Henrissat B."/>
            <person name="Reynolds N.K."/>
            <person name="Benny G.L."/>
            <person name="Smith M.E."/>
            <person name="James T.Y."/>
            <person name="Grigoriev I.V."/>
        </authorList>
    </citation>
    <scope>NUCLEOTIDE SEQUENCE [LARGE SCALE GENOMIC DNA]</scope>
    <source>
        <strain evidence="16">RSA 1356</strain>
    </source>
</reference>
<comment type="catalytic activity">
    <reaction evidence="10">
        <text>D-fructose + ATP = D-fructose 6-phosphate + ADP + H(+)</text>
        <dbReference type="Rhea" id="RHEA:16125"/>
        <dbReference type="ChEBI" id="CHEBI:15378"/>
        <dbReference type="ChEBI" id="CHEBI:30616"/>
        <dbReference type="ChEBI" id="CHEBI:37721"/>
        <dbReference type="ChEBI" id="CHEBI:61527"/>
        <dbReference type="ChEBI" id="CHEBI:456216"/>
        <dbReference type="EC" id="2.7.1.1"/>
    </reaction>
    <physiologicalReaction direction="left-to-right" evidence="10">
        <dbReference type="Rhea" id="RHEA:16126"/>
    </physiologicalReaction>
</comment>
<evidence type="ECO:0000313" key="15">
    <source>
        <dbReference type="EMBL" id="RKP08342.1"/>
    </source>
</evidence>
<keyword evidence="16" id="KW-1185">Reference proteome</keyword>
<evidence type="ECO:0000256" key="1">
    <source>
        <dbReference type="ARBA" id="ARBA00004888"/>
    </source>
</evidence>
<keyword evidence="7 12" id="KW-0067">ATP-binding</keyword>
<dbReference type="UniPathway" id="UPA00109">
    <property type="reaction ID" value="UER00180"/>
</dbReference>
<dbReference type="SUPFAM" id="SSF53067">
    <property type="entry name" value="Actin-like ATPase domain"/>
    <property type="match status" value="2"/>
</dbReference>
<gene>
    <name evidence="15" type="ORF">THASP1DRAFT_15807</name>
</gene>
<organism evidence="15 16">
    <name type="scientific">Thamnocephalis sphaerospora</name>
    <dbReference type="NCBI Taxonomy" id="78915"/>
    <lineage>
        <taxon>Eukaryota</taxon>
        <taxon>Fungi</taxon>
        <taxon>Fungi incertae sedis</taxon>
        <taxon>Zoopagomycota</taxon>
        <taxon>Zoopagomycotina</taxon>
        <taxon>Zoopagomycetes</taxon>
        <taxon>Zoopagales</taxon>
        <taxon>Sigmoideomycetaceae</taxon>
        <taxon>Thamnocephalis</taxon>
    </lineage>
</organism>
<dbReference type="Proteomes" id="UP000271241">
    <property type="component" value="Unassembled WGS sequence"/>
</dbReference>
<comment type="catalytic activity">
    <reaction evidence="11">
        <text>D-glucose + ATP = D-glucose 6-phosphate + ADP + H(+)</text>
        <dbReference type="Rhea" id="RHEA:17825"/>
        <dbReference type="ChEBI" id="CHEBI:4167"/>
        <dbReference type="ChEBI" id="CHEBI:15378"/>
        <dbReference type="ChEBI" id="CHEBI:30616"/>
        <dbReference type="ChEBI" id="CHEBI:61548"/>
        <dbReference type="ChEBI" id="CHEBI:456216"/>
        <dbReference type="EC" id="2.7.1.1"/>
    </reaction>
    <physiologicalReaction direction="left-to-right" evidence="11">
        <dbReference type="Rhea" id="RHEA:17826"/>
    </physiologicalReaction>
</comment>
<keyword evidence="6 12" id="KW-0418">Kinase</keyword>
<dbReference type="GO" id="GO:0008865">
    <property type="term" value="F:fructokinase activity"/>
    <property type="evidence" value="ECO:0007669"/>
    <property type="project" value="TreeGrafter"/>
</dbReference>
<keyword evidence="8 12" id="KW-0324">Glycolysis</keyword>
<dbReference type="PRINTS" id="PR00475">
    <property type="entry name" value="HEXOKINASE"/>
</dbReference>
<evidence type="ECO:0000256" key="7">
    <source>
        <dbReference type="ARBA" id="ARBA00022840"/>
    </source>
</evidence>
<evidence type="ECO:0000256" key="3">
    <source>
        <dbReference type="ARBA" id="ARBA00009225"/>
    </source>
</evidence>
<dbReference type="InterPro" id="IPR001312">
    <property type="entry name" value="Hexokinase"/>
</dbReference>
<feature type="domain" description="Hexokinase C-terminal" evidence="14">
    <location>
        <begin position="168"/>
        <end position="420"/>
    </location>
</feature>
<dbReference type="InterPro" id="IPR019807">
    <property type="entry name" value="Hexokinase_BS"/>
</dbReference>
<sequence>MIPTYVVGRLTGNETGSYLSLDLGGTNMRVCLVRLLGKGEFTLRQRKFTIPEAYKVGLGRPLFDYMAECVGLFLDEARTDQELLPLPDGRSYALGFTFSFPLNQTAVDRGTLMRWTKSFNLPDVIDKDVVQLLQSAMDRLNLNVRVTAIINDTVGCLLANAYRDPNTQIGVILGTGNNAAYYERIPQITKWTAQHDPAVHPATRGETEMIINCEWGAFDNERRALPRTRFDARVDRMTHHVFCQLFEKMSAGMYLGELLRLVLLDLIDRRLLFDGYSSDILNRPMSVDTAYMSAIEADTTADLEHVRRVLEDVLDMPAGSSTLLERQIVQRVCALIGLRSARLGAVGLTTLLSQREDQLSDPNVKLAIAVDGSLFEHYPCYPERLKAALEVLLGEDCVRNRITLGLAKDGSGVGAALGAMLAEKRR</sequence>
<dbReference type="PANTHER" id="PTHR19443:SF30">
    <property type="entry name" value="GLUCOKINASE-1-RELATED"/>
    <property type="match status" value="1"/>
</dbReference>
<dbReference type="GO" id="GO:0001678">
    <property type="term" value="P:intracellular glucose homeostasis"/>
    <property type="evidence" value="ECO:0007669"/>
    <property type="project" value="InterPro"/>
</dbReference>
<dbReference type="EMBL" id="KZ992612">
    <property type="protein sequence ID" value="RKP08342.1"/>
    <property type="molecule type" value="Genomic_DNA"/>
</dbReference>
<evidence type="ECO:0000256" key="4">
    <source>
        <dbReference type="ARBA" id="ARBA00022679"/>
    </source>
</evidence>
<dbReference type="AlphaFoldDB" id="A0A4P9XQZ8"/>
<dbReference type="PANTHER" id="PTHR19443">
    <property type="entry name" value="HEXOKINASE"/>
    <property type="match status" value="1"/>
</dbReference>
<dbReference type="GO" id="GO:0006096">
    <property type="term" value="P:glycolytic process"/>
    <property type="evidence" value="ECO:0007669"/>
    <property type="project" value="UniProtKB-UniPathway"/>
</dbReference>
<name>A0A4P9XQZ8_9FUNG</name>
<dbReference type="STRING" id="78915.A0A4P9XQZ8"/>
<keyword evidence="4 12" id="KW-0808">Transferase</keyword>
<dbReference type="InterPro" id="IPR022672">
    <property type="entry name" value="Hexokinase_N"/>
</dbReference>
<feature type="domain" description="Hexokinase N-terminal" evidence="13">
    <location>
        <begin position="1"/>
        <end position="162"/>
    </location>
</feature>
<comment type="similarity">
    <text evidence="3 12">Belongs to the hexokinase family.</text>
</comment>
<evidence type="ECO:0000259" key="14">
    <source>
        <dbReference type="Pfam" id="PF03727"/>
    </source>
</evidence>
<proteinExistence type="inferred from homology"/>
<dbReference type="PROSITE" id="PS00378">
    <property type="entry name" value="HEXOKINASE_1"/>
    <property type="match status" value="1"/>
</dbReference>
<dbReference type="InterPro" id="IPR022673">
    <property type="entry name" value="Hexokinase_C"/>
</dbReference>
<evidence type="ECO:0000256" key="8">
    <source>
        <dbReference type="ARBA" id="ARBA00023152"/>
    </source>
</evidence>
<dbReference type="FunFam" id="3.30.420.40:FF:000805">
    <property type="entry name" value="Hexokinase-2"/>
    <property type="match status" value="1"/>
</dbReference>
<dbReference type="GO" id="GO:0005739">
    <property type="term" value="C:mitochondrion"/>
    <property type="evidence" value="ECO:0007669"/>
    <property type="project" value="TreeGrafter"/>
</dbReference>
<evidence type="ECO:0000256" key="12">
    <source>
        <dbReference type="RuleBase" id="RU362007"/>
    </source>
</evidence>
<evidence type="ECO:0000259" key="13">
    <source>
        <dbReference type="Pfam" id="PF00349"/>
    </source>
</evidence>
<evidence type="ECO:0000256" key="6">
    <source>
        <dbReference type="ARBA" id="ARBA00022777"/>
    </source>
</evidence>
<dbReference type="GO" id="GO:0006006">
    <property type="term" value="P:glucose metabolic process"/>
    <property type="evidence" value="ECO:0007669"/>
    <property type="project" value="TreeGrafter"/>
</dbReference>
<dbReference type="GO" id="GO:0005524">
    <property type="term" value="F:ATP binding"/>
    <property type="evidence" value="ECO:0007669"/>
    <property type="project" value="UniProtKB-UniRule"/>
</dbReference>
<dbReference type="CDD" id="cd24018">
    <property type="entry name" value="ASKHA_NBD_HK_fungi"/>
    <property type="match status" value="1"/>
</dbReference>
<dbReference type="GO" id="GO:0005829">
    <property type="term" value="C:cytosol"/>
    <property type="evidence" value="ECO:0007669"/>
    <property type="project" value="TreeGrafter"/>
</dbReference>
<evidence type="ECO:0000256" key="9">
    <source>
        <dbReference type="ARBA" id="ARBA00044613"/>
    </source>
</evidence>